<dbReference type="InterPro" id="IPR038071">
    <property type="entry name" value="UROD/MetE-like_sf"/>
</dbReference>
<evidence type="ECO:0000256" key="8">
    <source>
        <dbReference type="ARBA" id="ARBA00022490"/>
    </source>
</evidence>
<comment type="function">
    <text evidence="1">Catalyzes the decarboxylation of four acetate groups of uroporphyrinogen-III to yield coproporphyrinogen-III.</text>
</comment>
<gene>
    <name evidence="16" type="ORF">HK099_000187</name>
</gene>
<keyword evidence="9 12" id="KW-0210">Decarboxylase</keyword>
<dbReference type="PROSITE" id="PS00907">
    <property type="entry name" value="UROD_2"/>
    <property type="match status" value="1"/>
</dbReference>
<comment type="similarity">
    <text evidence="4 13">Belongs to the uroporphyrinogen decarboxylase family.</text>
</comment>
<evidence type="ECO:0000259" key="14">
    <source>
        <dbReference type="PROSITE" id="PS00906"/>
    </source>
</evidence>
<evidence type="ECO:0000313" key="16">
    <source>
        <dbReference type="EMBL" id="KAJ3224137.1"/>
    </source>
</evidence>
<keyword evidence="11 12" id="KW-0627">Porphyrin biosynthesis</keyword>
<dbReference type="CDD" id="cd00717">
    <property type="entry name" value="URO-D"/>
    <property type="match status" value="1"/>
</dbReference>
<dbReference type="InterPro" id="IPR006361">
    <property type="entry name" value="Uroporphyrinogen_deCO2ase_HemE"/>
</dbReference>
<dbReference type="Pfam" id="PF01208">
    <property type="entry name" value="URO-D"/>
    <property type="match status" value="1"/>
</dbReference>
<comment type="subcellular location">
    <subcellularLocation>
        <location evidence="2">Cytoplasm</location>
    </subcellularLocation>
</comment>
<evidence type="ECO:0000256" key="2">
    <source>
        <dbReference type="ARBA" id="ARBA00004496"/>
    </source>
</evidence>
<protein>
    <recommendedName>
        <fullName evidence="7 12">Uroporphyrinogen decarboxylase</fullName>
        <ecNumber evidence="6 12">4.1.1.37</ecNumber>
    </recommendedName>
</protein>
<dbReference type="HAMAP" id="MF_00218">
    <property type="entry name" value="URO_D"/>
    <property type="match status" value="1"/>
</dbReference>
<feature type="domain" description="Uroporphyrinogen decarboxylase (URO-D)" evidence="15">
    <location>
        <begin position="151"/>
        <end position="167"/>
    </location>
</feature>
<keyword evidence="8" id="KW-0963">Cytoplasm</keyword>
<feature type="domain" description="Uroporphyrinogen decarboxylase (URO-D)" evidence="14">
    <location>
        <begin position="28"/>
        <end position="37"/>
    </location>
</feature>
<evidence type="ECO:0000256" key="7">
    <source>
        <dbReference type="ARBA" id="ARBA00014308"/>
    </source>
</evidence>
<dbReference type="EMBL" id="JADGJW010000103">
    <property type="protein sequence ID" value="KAJ3224137.1"/>
    <property type="molecule type" value="Genomic_DNA"/>
</dbReference>
<evidence type="ECO:0000256" key="9">
    <source>
        <dbReference type="ARBA" id="ARBA00022793"/>
    </source>
</evidence>
<organism evidence="16 17">
    <name type="scientific">Clydaea vesicula</name>
    <dbReference type="NCBI Taxonomy" id="447962"/>
    <lineage>
        <taxon>Eukaryota</taxon>
        <taxon>Fungi</taxon>
        <taxon>Fungi incertae sedis</taxon>
        <taxon>Chytridiomycota</taxon>
        <taxon>Chytridiomycota incertae sedis</taxon>
        <taxon>Chytridiomycetes</taxon>
        <taxon>Lobulomycetales</taxon>
        <taxon>Lobulomycetaceae</taxon>
        <taxon>Clydaea</taxon>
    </lineage>
</organism>
<sequence length="372" mass="41929">MKLETNFPILTNDLIIRAAYGEETERTPVWLMRQAGRYLPEFREVYKKHDFFTLCKTPELACEVTLQPIDRYSGLLDASIIFCDILVVPQAFGLDVEILPAKGPYFPSPLKTLEDLQKFSKKEINVEKELNYVFKAITLTRTKLNGRVPLFGFAGSPWTLFAYMVEGCTSKTWSVAKKWLFSNPKECCELLQTITDVVIEFLIGQVKAGAQLLQVFDSFGGELTPAMFLTFSYPYLQQIVTRVKSTLKSLNLKVPLFIFAKGVHSCIESLSTIGFDVISLDWMMDVKQAQLKLQGKVALQGNADPALLFAPNNVIQDEVADMLRNFGSVGYIANLGHGMLPDHDPEKVRVFLQAIKEYSSNAGKKRKIEKVD</sequence>
<dbReference type="PROSITE" id="PS00906">
    <property type="entry name" value="UROD_1"/>
    <property type="match status" value="1"/>
</dbReference>
<evidence type="ECO:0000256" key="6">
    <source>
        <dbReference type="ARBA" id="ARBA00012288"/>
    </source>
</evidence>
<dbReference type="SUPFAM" id="SSF51726">
    <property type="entry name" value="UROD/MetE-like"/>
    <property type="match status" value="1"/>
</dbReference>
<evidence type="ECO:0000256" key="4">
    <source>
        <dbReference type="ARBA" id="ARBA00009935"/>
    </source>
</evidence>
<accession>A0AAD5U4F5</accession>
<comment type="pathway">
    <text evidence="3 12">Porphyrin-containing compound metabolism; protoporphyrin-IX biosynthesis; coproporphyrinogen-III from 5-aminolevulinate: step 4/4.</text>
</comment>
<dbReference type="PANTHER" id="PTHR21091:SF169">
    <property type="entry name" value="UROPORPHYRINOGEN DECARBOXYLASE"/>
    <property type="match status" value="1"/>
</dbReference>
<dbReference type="EC" id="4.1.1.37" evidence="6 12"/>
<dbReference type="Gene3D" id="3.20.20.210">
    <property type="match status" value="1"/>
</dbReference>
<dbReference type="Proteomes" id="UP001211065">
    <property type="component" value="Unassembled WGS sequence"/>
</dbReference>
<evidence type="ECO:0000313" key="17">
    <source>
        <dbReference type="Proteomes" id="UP001211065"/>
    </source>
</evidence>
<dbReference type="GO" id="GO:0004853">
    <property type="term" value="F:uroporphyrinogen decarboxylase activity"/>
    <property type="evidence" value="ECO:0007669"/>
    <property type="project" value="UniProtKB-EC"/>
</dbReference>
<reference evidence="16" key="1">
    <citation type="submission" date="2020-05" db="EMBL/GenBank/DDBJ databases">
        <title>Phylogenomic resolution of chytrid fungi.</title>
        <authorList>
            <person name="Stajich J.E."/>
            <person name="Amses K."/>
            <person name="Simmons R."/>
            <person name="Seto K."/>
            <person name="Myers J."/>
            <person name="Bonds A."/>
            <person name="Quandt C.A."/>
            <person name="Barry K."/>
            <person name="Liu P."/>
            <person name="Grigoriev I."/>
            <person name="Longcore J.E."/>
            <person name="James T.Y."/>
        </authorList>
    </citation>
    <scope>NUCLEOTIDE SEQUENCE</scope>
    <source>
        <strain evidence="16">JEL0476</strain>
    </source>
</reference>
<evidence type="ECO:0000256" key="10">
    <source>
        <dbReference type="ARBA" id="ARBA00023239"/>
    </source>
</evidence>
<comment type="catalytic activity">
    <reaction evidence="12">
        <text>uroporphyrinogen III + 4 H(+) = coproporphyrinogen III + 4 CO2</text>
        <dbReference type="Rhea" id="RHEA:19865"/>
        <dbReference type="ChEBI" id="CHEBI:15378"/>
        <dbReference type="ChEBI" id="CHEBI:16526"/>
        <dbReference type="ChEBI" id="CHEBI:57308"/>
        <dbReference type="ChEBI" id="CHEBI:57309"/>
        <dbReference type="EC" id="4.1.1.37"/>
    </reaction>
</comment>
<evidence type="ECO:0000256" key="3">
    <source>
        <dbReference type="ARBA" id="ARBA00004804"/>
    </source>
</evidence>
<name>A0AAD5U4F5_9FUNG</name>
<keyword evidence="17" id="KW-1185">Reference proteome</keyword>
<proteinExistence type="inferred from homology"/>
<evidence type="ECO:0000256" key="5">
    <source>
        <dbReference type="ARBA" id="ARBA00011738"/>
    </source>
</evidence>
<evidence type="ECO:0000256" key="13">
    <source>
        <dbReference type="RuleBase" id="RU004169"/>
    </source>
</evidence>
<evidence type="ECO:0000256" key="11">
    <source>
        <dbReference type="ARBA" id="ARBA00023244"/>
    </source>
</evidence>
<comment type="caution">
    <text evidence="16">The sequence shown here is derived from an EMBL/GenBank/DDBJ whole genome shotgun (WGS) entry which is preliminary data.</text>
</comment>
<dbReference type="FunFam" id="3.20.20.210:FF:000001">
    <property type="entry name" value="Uroporphyrinogen decarboxylase"/>
    <property type="match status" value="1"/>
</dbReference>
<evidence type="ECO:0000256" key="12">
    <source>
        <dbReference type="RuleBase" id="RU000554"/>
    </source>
</evidence>
<dbReference type="InterPro" id="IPR000257">
    <property type="entry name" value="Uroporphyrinogen_deCOase"/>
</dbReference>
<evidence type="ECO:0000256" key="1">
    <source>
        <dbReference type="ARBA" id="ARBA00002448"/>
    </source>
</evidence>
<dbReference type="GO" id="GO:0006783">
    <property type="term" value="P:heme biosynthetic process"/>
    <property type="evidence" value="ECO:0007669"/>
    <property type="project" value="TreeGrafter"/>
</dbReference>
<comment type="subunit">
    <text evidence="5">Homodimer.</text>
</comment>
<dbReference type="NCBIfam" id="TIGR01464">
    <property type="entry name" value="hemE"/>
    <property type="match status" value="1"/>
</dbReference>
<evidence type="ECO:0000259" key="15">
    <source>
        <dbReference type="PROSITE" id="PS00907"/>
    </source>
</evidence>
<dbReference type="GO" id="GO:0005829">
    <property type="term" value="C:cytosol"/>
    <property type="evidence" value="ECO:0007669"/>
    <property type="project" value="TreeGrafter"/>
</dbReference>
<dbReference type="PANTHER" id="PTHR21091">
    <property type="entry name" value="METHYLTETRAHYDROFOLATE:HOMOCYSTEINE METHYLTRANSFERASE RELATED"/>
    <property type="match status" value="1"/>
</dbReference>
<dbReference type="AlphaFoldDB" id="A0AAD5U4F5"/>
<keyword evidence="10 12" id="KW-0456">Lyase</keyword>